<dbReference type="InterPro" id="IPR036259">
    <property type="entry name" value="MFS_trans_sf"/>
</dbReference>
<feature type="transmembrane region" description="Helical" evidence="19">
    <location>
        <begin position="256"/>
        <end position="277"/>
    </location>
</feature>
<comment type="similarity">
    <text evidence="2 17">Belongs to the thymidylate kinase family.</text>
</comment>
<dbReference type="Gene3D" id="1.20.1250.20">
    <property type="entry name" value="MFS general substrate transporter like domains"/>
    <property type="match status" value="1"/>
</dbReference>
<evidence type="ECO:0000256" key="5">
    <source>
        <dbReference type="ARBA" id="ARBA00022448"/>
    </source>
</evidence>
<dbReference type="PANTHER" id="PTHR23513">
    <property type="entry name" value="INTEGRAL MEMBRANE EFFLUX PROTEIN-RELATED"/>
    <property type="match status" value="1"/>
</dbReference>
<name>A0A1H1Q3E6_9ACTN</name>
<evidence type="ECO:0000256" key="6">
    <source>
        <dbReference type="ARBA" id="ARBA00022475"/>
    </source>
</evidence>
<evidence type="ECO:0000313" key="21">
    <source>
        <dbReference type="EMBL" id="SDS17955.1"/>
    </source>
</evidence>
<dbReference type="GO" id="GO:0006235">
    <property type="term" value="P:dTTP biosynthetic process"/>
    <property type="evidence" value="ECO:0007669"/>
    <property type="project" value="UniProtKB-UniRule"/>
</dbReference>
<evidence type="ECO:0000256" key="8">
    <source>
        <dbReference type="ARBA" id="ARBA00022692"/>
    </source>
</evidence>
<dbReference type="Proteomes" id="UP000198983">
    <property type="component" value="Chromosome I"/>
</dbReference>
<evidence type="ECO:0000256" key="14">
    <source>
        <dbReference type="ARBA" id="ARBA00023136"/>
    </source>
</evidence>
<dbReference type="GO" id="GO:0006233">
    <property type="term" value="P:dTDP biosynthetic process"/>
    <property type="evidence" value="ECO:0007669"/>
    <property type="project" value="InterPro"/>
</dbReference>
<feature type="transmembrane region" description="Helical" evidence="19">
    <location>
        <begin position="204"/>
        <end position="221"/>
    </location>
</feature>
<feature type="transmembrane region" description="Helical" evidence="19">
    <location>
        <begin position="162"/>
        <end position="184"/>
    </location>
</feature>
<dbReference type="Pfam" id="PF02223">
    <property type="entry name" value="Thymidylate_kin"/>
    <property type="match status" value="1"/>
</dbReference>
<feature type="transmembrane region" description="Helical" evidence="19">
    <location>
        <begin position="390"/>
        <end position="411"/>
    </location>
</feature>
<dbReference type="CDD" id="cd06173">
    <property type="entry name" value="MFS_MefA_like"/>
    <property type="match status" value="1"/>
</dbReference>
<feature type="transmembrane region" description="Helical" evidence="19">
    <location>
        <begin position="33"/>
        <end position="57"/>
    </location>
</feature>
<feature type="transmembrane region" description="Helical" evidence="19">
    <location>
        <begin position="345"/>
        <end position="370"/>
    </location>
</feature>
<dbReference type="SUPFAM" id="SSF103473">
    <property type="entry name" value="MFS general substrate transporter"/>
    <property type="match status" value="1"/>
</dbReference>
<feature type="transmembrane region" description="Helical" evidence="19">
    <location>
        <begin position="322"/>
        <end position="339"/>
    </location>
</feature>
<reference evidence="21 22" key="1">
    <citation type="submission" date="2016-10" db="EMBL/GenBank/DDBJ databases">
        <authorList>
            <person name="de Groot N.N."/>
        </authorList>
    </citation>
    <scope>NUCLEOTIDE SEQUENCE [LARGE SCALE GENOMIC DNA]</scope>
    <source>
        <strain evidence="21 22">DSM 22024</strain>
    </source>
</reference>
<feature type="compositionally biased region" description="Polar residues" evidence="18">
    <location>
        <begin position="757"/>
        <end position="772"/>
    </location>
</feature>
<evidence type="ECO:0000313" key="22">
    <source>
        <dbReference type="Proteomes" id="UP000198983"/>
    </source>
</evidence>
<dbReference type="InterPro" id="IPR018094">
    <property type="entry name" value="Thymidylate_kinase"/>
</dbReference>
<dbReference type="EC" id="2.7.4.9" evidence="3 17"/>
<dbReference type="InterPro" id="IPR010290">
    <property type="entry name" value="TM_effector"/>
</dbReference>
<evidence type="ECO:0000256" key="18">
    <source>
        <dbReference type="SAM" id="MobiDB-lite"/>
    </source>
</evidence>
<evidence type="ECO:0000256" key="7">
    <source>
        <dbReference type="ARBA" id="ARBA00022679"/>
    </source>
</evidence>
<keyword evidence="8 19" id="KW-0812">Transmembrane</keyword>
<accession>A0A1H1Q3E6</accession>
<evidence type="ECO:0000256" key="15">
    <source>
        <dbReference type="ARBA" id="ARBA00048743"/>
    </source>
</evidence>
<dbReference type="FunFam" id="3.40.50.300:FF:000225">
    <property type="entry name" value="Thymidylate kinase"/>
    <property type="match status" value="1"/>
</dbReference>
<keyword evidence="13 19" id="KW-1133">Transmembrane helix</keyword>
<keyword evidence="10 17" id="KW-0547">Nucleotide-binding</keyword>
<evidence type="ECO:0000256" key="4">
    <source>
        <dbReference type="ARBA" id="ARBA00017144"/>
    </source>
</evidence>
<evidence type="ECO:0000256" key="17">
    <source>
        <dbReference type="HAMAP-Rule" id="MF_00165"/>
    </source>
</evidence>
<feature type="binding site" evidence="17">
    <location>
        <begin position="481"/>
        <end position="488"/>
    </location>
    <ligand>
        <name>ATP</name>
        <dbReference type="ChEBI" id="CHEBI:30616"/>
    </ligand>
</feature>
<sequence>MSEHERSTSTVGSGMSVPANDIRGVLRIKPFRTLWIALGLSSLGDWLGLLALTAMAGQLAAGDYRTENFAIAGVLLLRLLPAVVVGPLGGYIADRLDRRWTLVVGDVIRFALFASIPIVGTLWWLYVATVLIEAVSLIWLPSKDAAVPNLVPRDRLAVANQVSMVTTYGSALPAALLFTFLALINSSLVRTFHWFNGGSVDLALYFNALTFLVGAIVVARLREVSGRPASGQITEEQTNVLKAVIEGWRFVAQNRLIRGLVIGVVGAFAAGGVVIGLGRTYVTDLGGGAAGYGVVFGALFTGLAAGMAVGPRFLVGLSRRRMFGLTLTAAGLSLIAVALFQNLVLVAFCTVLLGAFAGITWITGYTLLGLEVEDAIRGRTFAFVQSLTKIALAAVLAAAPAIAGSIGAHGVELPGKVTLTYNGAAITFLLAGIAATAFGLVSFRQMDDRPGVSVLRDVRAVFSGHDRGFYADTGLFIAFEGGEGAGKSTQARRLARWLEDQGHSVTVTHEPGATDIGRELRHLLLHGASGISPRTEALLYAADKAEHVDSMIRPVLAEGAVVITDRYVDSALAYQGGGRDLSQSDLVRLSRWATGGLRPHLTVLLDLPPEAGLARVDGTPDRLEREPLEFHARVRRQFLDLAALDPERYAVLDATQPVDELAAQIRAAVRPLLGGVGGVGSEVGGPGGAGGVDRPYDSARGSGGDSSSPAAPATPAAPTTSATSATSADQDAGHGDGPRPRPGPGSGGDQRDDPSRPAQTVQPRQPSEEAQA</sequence>
<comment type="subcellular location">
    <subcellularLocation>
        <location evidence="1">Cell inner membrane</location>
        <topology evidence="1">Multi-pass membrane protein</topology>
    </subcellularLocation>
</comment>
<feature type="compositionally biased region" description="Low complexity" evidence="18">
    <location>
        <begin position="705"/>
        <end position="730"/>
    </location>
</feature>
<keyword evidence="9 17" id="KW-0545">Nucleotide biosynthesis</keyword>
<feature type="transmembrane region" description="Helical" evidence="19">
    <location>
        <begin position="69"/>
        <end position="93"/>
    </location>
</feature>
<evidence type="ECO:0000256" key="19">
    <source>
        <dbReference type="SAM" id="Phobius"/>
    </source>
</evidence>
<dbReference type="InterPro" id="IPR027417">
    <property type="entry name" value="P-loop_NTPase"/>
</dbReference>
<comment type="catalytic activity">
    <reaction evidence="15 17">
        <text>dTMP + ATP = dTDP + ADP</text>
        <dbReference type="Rhea" id="RHEA:13517"/>
        <dbReference type="ChEBI" id="CHEBI:30616"/>
        <dbReference type="ChEBI" id="CHEBI:58369"/>
        <dbReference type="ChEBI" id="CHEBI:63528"/>
        <dbReference type="ChEBI" id="CHEBI:456216"/>
        <dbReference type="EC" id="2.7.4.9"/>
    </reaction>
</comment>
<dbReference type="STRING" id="117157.SAMN04489717_1865"/>
<dbReference type="AlphaFoldDB" id="A0A1H1Q3E6"/>
<dbReference type="NCBIfam" id="TIGR00041">
    <property type="entry name" value="DTMP_kinase"/>
    <property type="match status" value="1"/>
</dbReference>
<dbReference type="Pfam" id="PF05977">
    <property type="entry name" value="MFS_3"/>
    <property type="match status" value="1"/>
</dbReference>
<keyword evidence="11 17" id="KW-0418">Kinase</keyword>
<dbReference type="InterPro" id="IPR039430">
    <property type="entry name" value="Thymidylate_kin-like_dom"/>
</dbReference>
<keyword evidence="7 17" id="KW-0808">Transferase</keyword>
<evidence type="ECO:0000256" key="1">
    <source>
        <dbReference type="ARBA" id="ARBA00004429"/>
    </source>
</evidence>
<keyword evidence="14 19" id="KW-0472">Membrane</keyword>
<dbReference type="EMBL" id="LT629732">
    <property type="protein sequence ID" value="SDS17955.1"/>
    <property type="molecule type" value="Genomic_DNA"/>
</dbReference>
<keyword evidence="12 17" id="KW-0067">ATP-binding</keyword>
<protein>
    <recommendedName>
        <fullName evidence="4 17">Thymidylate kinase</fullName>
        <ecNumber evidence="3 17">2.7.4.9</ecNumber>
    </recommendedName>
    <alternativeName>
        <fullName evidence="17">dTMP kinase</fullName>
    </alternativeName>
</protein>
<keyword evidence="6" id="KW-1003">Cell membrane</keyword>
<evidence type="ECO:0000256" key="13">
    <source>
        <dbReference type="ARBA" id="ARBA00022989"/>
    </source>
</evidence>
<dbReference type="CDD" id="cd01672">
    <property type="entry name" value="TMPK"/>
    <property type="match status" value="1"/>
</dbReference>
<organism evidence="21 22">
    <name type="scientific">Actinopolymorpha singaporensis</name>
    <dbReference type="NCBI Taxonomy" id="117157"/>
    <lineage>
        <taxon>Bacteria</taxon>
        <taxon>Bacillati</taxon>
        <taxon>Actinomycetota</taxon>
        <taxon>Actinomycetes</taxon>
        <taxon>Propionibacteriales</taxon>
        <taxon>Actinopolymorphaceae</taxon>
        <taxon>Actinopolymorpha</taxon>
    </lineage>
</organism>
<evidence type="ECO:0000256" key="10">
    <source>
        <dbReference type="ARBA" id="ARBA00022741"/>
    </source>
</evidence>
<evidence type="ECO:0000256" key="12">
    <source>
        <dbReference type="ARBA" id="ARBA00022840"/>
    </source>
</evidence>
<comment type="function">
    <text evidence="16 17">Phosphorylation of dTMP to form dTDP in both de novo and salvage pathways of dTTP synthesis.</text>
</comment>
<dbReference type="SUPFAM" id="SSF52540">
    <property type="entry name" value="P-loop containing nucleoside triphosphate hydrolases"/>
    <property type="match status" value="1"/>
</dbReference>
<feature type="region of interest" description="Disordered" evidence="18">
    <location>
        <begin position="684"/>
        <end position="772"/>
    </location>
</feature>
<dbReference type="Gene3D" id="3.40.50.300">
    <property type="entry name" value="P-loop containing nucleotide triphosphate hydrolases"/>
    <property type="match status" value="1"/>
</dbReference>
<feature type="transmembrane region" description="Helical" evidence="19">
    <location>
        <begin position="289"/>
        <end position="310"/>
    </location>
</feature>
<evidence type="ECO:0000256" key="16">
    <source>
        <dbReference type="ARBA" id="ARBA00057735"/>
    </source>
</evidence>
<keyword evidence="5" id="KW-0813">Transport</keyword>
<feature type="domain" description="Thymidylate kinase-like" evidence="20">
    <location>
        <begin position="479"/>
        <end position="665"/>
    </location>
</feature>
<dbReference type="GO" id="GO:0005886">
    <property type="term" value="C:plasma membrane"/>
    <property type="evidence" value="ECO:0007669"/>
    <property type="project" value="UniProtKB-SubCell"/>
</dbReference>
<evidence type="ECO:0000259" key="20">
    <source>
        <dbReference type="Pfam" id="PF02223"/>
    </source>
</evidence>
<evidence type="ECO:0000256" key="3">
    <source>
        <dbReference type="ARBA" id="ARBA00012980"/>
    </source>
</evidence>
<dbReference type="HAMAP" id="MF_00165">
    <property type="entry name" value="Thymidylate_kinase"/>
    <property type="match status" value="1"/>
</dbReference>
<evidence type="ECO:0000256" key="11">
    <source>
        <dbReference type="ARBA" id="ARBA00022777"/>
    </source>
</evidence>
<dbReference type="RefSeq" id="WP_241827872.1">
    <property type="nucleotide sequence ID" value="NZ_LT629732.1"/>
</dbReference>
<dbReference type="GO" id="GO:0004798">
    <property type="term" value="F:dTMP kinase activity"/>
    <property type="evidence" value="ECO:0007669"/>
    <property type="project" value="UniProtKB-UniRule"/>
</dbReference>
<dbReference type="PANTHER" id="PTHR23513:SF9">
    <property type="entry name" value="ENTEROBACTIN EXPORTER ENTS"/>
    <property type="match status" value="1"/>
</dbReference>
<dbReference type="GO" id="GO:0005524">
    <property type="term" value="F:ATP binding"/>
    <property type="evidence" value="ECO:0007669"/>
    <property type="project" value="UniProtKB-UniRule"/>
</dbReference>
<evidence type="ECO:0000256" key="9">
    <source>
        <dbReference type="ARBA" id="ARBA00022727"/>
    </source>
</evidence>
<keyword evidence="22" id="KW-1185">Reference proteome</keyword>
<evidence type="ECO:0000256" key="2">
    <source>
        <dbReference type="ARBA" id="ARBA00009776"/>
    </source>
</evidence>
<proteinExistence type="inferred from homology"/>
<feature type="transmembrane region" description="Helical" evidence="19">
    <location>
        <begin position="423"/>
        <end position="443"/>
    </location>
</feature>
<gene>
    <name evidence="17" type="primary">tmk</name>
    <name evidence="21" type="ORF">SAMN04489717_1865</name>
</gene>